<dbReference type="Proteomes" id="UP000014760">
    <property type="component" value="Unassembled WGS sequence"/>
</dbReference>
<reference evidence="3" key="3">
    <citation type="submission" date="2015-06" db="UniProtKB">
        <authorList>
            <consortium name="EnsemblMetazoa"/>
        </authorList>
    </citation>
    <scope>IDENTIFICATION</scope>
</reference>
<gene>
    <name evidence="2" type="ORF">CAPTEDRAFT_205873</name>
</gene>
<dbReference type="HOGENOM" id="CLU_1181181_0_0_1"/>
<dbReference type="EnsemblMetazoa" id="CapteT205873">
    <property type="protein sequence ID" value="CapteP205873"/>
    <property type="gene ID" value="CapteG205873"/>
</dbReference>
<organism evidence="2">
    <name type="scientific">Capitella teleta</name>
    <name type="common">Polychaete worm</name>
    <dbReference type="NCBI Taxonomy" id="283909"/>
    <lineage>
        <taxon>Eukaryota</taxon>
        <taxon>Metazoa</taxon>
        <taxon>Spiralia</taxon>
        <taxon>Lophotrochozoa</taxon>
        <taxon>Annelida</taxon>
        <taxon>Polychaeta</taxon>
        <taxon>Sedentaria</taxon>
        <taxon>Scolecida</taxon>
        <taxon>Capitellidae</taxon>
        <taxon>Capitella</taxon>
    </lineage>
</organism>
<keyword evidence="4" id="KW-1185">Reference proteome</keyword>
<reference evidence="2 4" key="2">
    <citation type="journal article" date="2013" name="Nature">
        <title>Insights into bilaterian evolution from three spiralian genomes.</title>
        <authorList>
            <person name="Simakov O."/>
            <person name="Marletaz F."/>
            <person name="Cho S.J."/>
            <person name="Edsinger-Gonzales E."/>
            <person name="Havlak P."/>
            <person name="Hellsten U."/>
            <person name="Kuo D.H."/>
            <person name="Larsson T."/>
            <person name="Lv J."/>
            <person name="Arendt D."/>
            <person name="Savage R."/>
            <person name="Osoegawa K."/>
            <person name="de Jong P."/>
            <person name="Grimwood J."/>
            <person name="Chapman J.A."/>
            <person name="Shapiro H."/>
            <person name="Aerts A."/>
            <person name="Otillar R.P."/>
            <person name="Terry A.Y."/>
            <person name="Boore J.L."/>
            <person name="Grigoriev I.V."/>
            <person name="Lindberg D.R."/>
            <person name="Seaver E.C."/>
            <person name="Weisblat D.A."/>
            <person name="Putnam N.H."/>
            <person name="Rokhsar D.S."/>
        </authorList>
    </citation>
    <scope>NUCLEOTIDE SEQUENCE</scope>
    <source>
        <strain evidence="2 4">I ESC-2004</strain>
    </source>
</reference>
<feature type="region of interest" description="Disordered" evidence="1">
    <location>
        <begin position="215"/>
        <end position="235"/>
    </location>
</feature>
<feature type="compositionally biased region" description="Basic and acidic residues" evidence="1">
    <location>
        <begin position="224"/>
        <end position="235"/>
    </location>
</feature>
<evidence type="ECO:0000256" key="1">
    <source>
        <dbReference type="SAM" id="MobiDB-lite"/>
    </source>
</evidence>
<protein>
    <submittedName>
        <fullName evidence="2 3">Uncharacterized protein</fullName>
    </submittedName>
</protein>
<accession>R7U340</accession>
<proteinExistence type="predicted"/>
<evidence type="ECO:0000313" key="4">
    <source>
        <dbReference type="Proteomes" id="UP000014760"/>
    </source>
</evidence>
<sequence>MAQGIRSPQVYLAENYSVLPEGVEDLCFGHVLHLMFSKDKKTRFKDADRGCSEIPFQGIEHCQEGISSRGKRRPHDAAVYFQVDKQGEGQTLPASTGAAYLRRLKKDVKYLKNDAAGRKAAVKKREIVRLRMQVRDLEDGKGLAKLRQVKWKHARLLVYNRSRKAEAVVEGNHSDLKAGGKVFGPDSRMMVYDLLVNSVPTKNIPIILSIQAERCGKPGTKGSQQDDRGEDGERA</sequence>
<evidence type="ECO:0000313" key="3">
    <source>
        <dbReference type="EnsemblMetazoa" id="CapteP205873"/>
    </source>
</evidence>
<name>R7U340_CAPTE</name>
<dbReference type="AlphaFoldDB" id="R7U340"/>
<reference evidence="4" key="1">
    <citation type="submission" date="2012-12" db="EMBL/GenBank/DDBJ databases">
        <authorList>
            <person name="Hellsten U."/>
            <person name="Grimwood J."/>
            <person name="Chapman J.A."/>
            <person name="Shapiro H."/>
            <person name="Aerts A."/>
            <person name="Otillar R.P."/>
            <person name="Terry A.Y."/>
            <person name="Boore J.L."/>
            <person name="Simakov O."/>
            <person name="Marletaz F."/>
            <person name="Cho S.-J."/>
            <person name="Edsinger-Gonzales E."/>
            <person name="Havlak P."/>
            <person name="Kuo D.-H."/>
            <person name="Larsson T."/>
            <person name="Lv J."/>
            <person name="Arendt D."/>
            <person name="Savage R."/>
            <person name="Osoegawa K."/>
            <person name="de Jong P."/>
            <person name="Lindberg D.R."/>
            <person name="Seaver E.C."/>
            <person name="Weisblat D.A."/>
            <person name="Putnam N.H."/>
            <person name="Grigoriev I.V."/>
            <person name="Rokhsar D.S."/>
        </authorList>
    </citation>
    <scope>NUCLEOTIDE SEQUENCE</scope>
    <source>
        <strain evidence="4">I ESC-2004</strain>
    </source>
</reference>
<dbReference type="EMBL" id="KB308519">
    <property type="protein sequence ID" value="ELT97595.1"/>
    <property type="molecule type" value="Genomic_DNA"/>
</dbReference>
<dbReference type="EMBL" id="AMQN01010831">
    <property type="status" value="NOT_ANNOTATED_CDS"/>
    <property type="molecule type" value="Genomic_DNA"/>
</dbReference>
<evidence type="ECO:0000313" key="2">
    <source>
        <dbReference type="EMBL" id="ELT97595.1"/>
    </source>
</evidence>